<dbReference type="PRINTS" id="PR00385">
    <property type="entry name" value="P450"/>
</dbReference>
<reference evidence="11 12" key="1">
    <citation type="submission" date="2024-01" db="EMBL/GenBank/DDBJ databases">
        <title>The complete chloroplast genome sequence of Lithospermum erythrorhizon: insights into the phylogenetic relationship among Boraginaceae species and the maternal lineages of purple gromwells.</title>
        <authorList>
            <person name="Okada T."/>
            <person name="Watanabe K."/>
        </authorList>
    </citation>
    <scope>NUCLEOTIDE SEQUENCE [LARGE SCALE GENOMIC DNA]</scope>
</reference>
<keyword evidence="10" id="KW-0472">Membrane</keyword>
<keyword evidence="10" id="KW-0812">Transmembrane</keyword>
<dbReference type="FunFam" id="1.10.630.10:FF:000016">
    <property type="entry name" value="Cytochrome P450 78A5"/>
    <property type="match status" value="1"/>
</dbReference>
<evidence type="ECO:0000256" key="7">
    <source>
        <dbReference type="ARBA" id="ARBA00023033"/>
    </source>
</evidence>
<dbReference type="GO" id="GO:0020037">
    <property type="term" value="F:heme binding"/>
    <property type="evidence" value="ECO:0007669"/>
    <property type="project" value="InterPro"/>
</dbReference>
<evidence type="ECO:0000256" key="6">
    <source>
        <dbReference type="ARBA" id="ARBA00023004"/>
    </source>
</evidence>
<comment type="cofactor">
    <cofactor evidence="1 8">
        <name>heme</name>
        <dbReference type="ChEBI" id="CHEBI:30413"/>
    </cofactor>
</comment>
<evidence type="ECO:0000256" key="8">
    <source>
        <dbReference type="PIRSR" id="PIRSR602401-1"/>
    </source>
</evidence>
<sequence length="542" mass="61396">MTTNIEILWIFALVSKCKSLTSINTLCFLSLFVLTWLIIKLVFWFHPGGPAWGKHKWTNTKLSTLTITKQHKKNTIPGPKGVLIIGSMSLMSGLAHQKVSAMAETLKAKRLMAISVGETRLIVTCNPDVAKEILNNKSFTNRPVKESAYSLMFNKAIGFAPYGTYWRTLRKISATHLFCPKQIQASEPQRLDISRQMVVELSMQRNKVGGPVRVREILKSASLYNIMSSVFGKKYKMGDFSSDELRKMVDEGYDLLGTMNWSDHLPFLGDLDLQRIKFRCFNLVPRVNKFVGEIIAEHRAQRNENISPQDFVDVMLSLQETSKLSDCDIIAVLWEMIFRGTDTIAVLMEWILARLVLHPQVQKRVHEELDKVVGRTCGVTESDLTEMVYLTAMIKEVLRLHPPGPLLSWARLAVRNTLIDGYHVPKGTTAMVNMWGIMRDPQVWVNPLKFNPDRFLNNGDNIVDISIWGSDSRIAPFGSGRRVCPGKNLAMTTVTFWIASMLHEFEFGCWGETGVDLSEKLKLSCEMANPLMVKVCPRKNVL</sequence>
<evidence type="ECO:0000313" key="12">
    <source>
        <dbReference type="Proteomes" id="UP001454036"/>
    </source>
</evidence>
<evidence type="ECO:0000256" key="5">
    <source>
        <dbReference type="ARBA" id="ARBA00023002"/>
    </source>
</evidence>
<keyword evidence="5 9" id="KW-0560">Oxidoreductase</keyword>
<dbReference type="GO" id="GO:0004497">
    <property type="term" value="F:monooxygenase activity"/>
    <property type="evidence" value="ECO:0007669"/>
    <property type="project" value="UniProtKB-KW"/>
</dbReference>
<dbReference type="AlphaFoldDB" id="A0AAV3RF27"/>
<name>A0AAV3RF27_LITER</name>
<keyword evidence="10" id="KW-1133">Transmembrane helix</keyword>
<gene>
    <name evidence="11" type="ORF">LIER_28248</name>
</gene>
<dbReference type="InterPro" id="IPR002401">
    <property type="entry name" value="Cyt_P450_E_grp-I"/>
</dbReference>
<evidence type="ECO:0000256" key="4">
    <source>
        <dbReference type="ARBA" id="ARBA00022723"/>
    </source>
</evidence>
<keyword evidence="3 8" id="KW-0349">Heme</keyword>
<accession>A0AAV3RF27</accession>
<dbReference type="SUPFAM" id="SSF48264">
    <property type="entry name" value="Cytochrome P450"/>
    <property type="match status" value="1"/>
</dbReference>
<dbReference type="GO" id="GO:0005506">
    <property type="term" value="F:iron ion binding"/>
    <property type="evidence" value="ECO:0007669"/>
    <property type="project" value="InterPro"/>
</dbReference>
<dbReference type="InterPro" id="IPR051996">
    <property type="entry name" value="Cytochrome_P450_78A"/>
</dbReference>
<keyword evidence="6 8" id="KW-0408">Iron</keyword>
<evidence type="ECO:0000256" key="3">
    <source>
        <dbReference type="ARBA" id="ARBA00022617"/>
    </source>
</evidence>
<evidence type="ECO:0000256" key="1">
    <source>
        <dbReference type="ARBA" id="ARBA00001971"/>
    </source>
</evidence>
<feature type="binding site" description="axial binding residue" evidence="8">
    <location>
        <position position="484"/>
    </location>
    <ligand>
        <name>heme</name>
        <dbReference type="ChEBI" id="CHEBI:30413"/>
    </ligand>
    <ligandPart>
        <name>Fe</name>
        <dbReference type="ChEBI" id="CHEBI:18248"/>
    </ligandPart>
</feature>
<keyword evidence="4 8" id="KW-0479">Metal-binding</keyword>
<keyword evidence="7 9" id="KW-0503">Monooxygenase</keyword>
<feature type="transmembrane region" description="Helical" evidence="10">
    <location>
        <begin position="26"/>
        <end position="46"/>
    </location>
</feature>
<comment type="caution">
    <text evidence="11">The sequence shown here is derived from an EMBL/GenBank/DDBJ whole genome shotgun (WGS) entry which is preliminary data.</text>
</comment>
<proteinExistence type="inferred from homology"/>
<organism evidence="11 12">
    <name type="scientific">Lithospermum erythrorhizon</name>
    <name type="common">Purple gromwell</name>
    <name type="synonym">Lithospermum officinale var. erythrorhizon</name>
    <dbReference type="NCBI Taxonomy" id="34254"/>
    <lineage>
        <taxon>Eukaryota</taxon>
        <taxon>Viridiplantae</taxon>
        <taxon>Streptophyta</taxon>
        <taxon>Embryophyta</taxon>
        <taxon>Tracheophyta</taxon>
        <taxon>Spermatophyta</taxon>
        <taxon>Magnoliopsida</taxon>
        <taxon>eudicotyledons</taxon>
        <taxon>Gunneridae</taxon>
        <taxon>Pentapetalae</taxon>
        <taxon>asterids</taxon>
        <taxon>lamiids</taxon>
        <taxon>Boraginales</taxon>
        <taxon>Boraginaceae</taxon>
        <taxon>Boraginoideae</taxon>
        <taxon>Lithospermeae</taxon>
        <taxon>Lithospermum</taxon>
    </lineage>
</organism>
<dbReference type="PRINTS" id="PR00463">
    <property type="entry name" value="EP450I"/>
</dbReference>
<dbReference type="GO" id="GO:0016705">
    <property type="term" value="F:oxidoreductase activity, acting on paired donors, with incorporation or reduction of molecular oxygen"/>
    <property type="evidence" value="ECO:0007669"/>
    <property type="project" value="InterPro"/>
</dbReference>
<dbReference type="InterPro" id="IPR001128">
    <property type="entry name" value="Cyt_P450"/>
</dbReference>
<comment type="similarity">
    <text evidence="2 9">Belongs to the cytochrome P450 family.</text>
</comment>
<dbReference type="Proteomes" id="UP001454036">
    <property type="component" value="Unassembled WGS sequence"/>
</dbReference>
<protein>
    <submittedName>
        <fullName evidence="11">Oxygenase</fullName>
    </submittedName>
</protein>
<dbReference type="EMBL" id="BAABME010009332">
    <property type="protein sequence ID" value="GAA0174979.1"/>
    <property type="molecule type" value="Genomic_DNA"/>
</dbReference>
<keyword evidence="12" id="KW-1185">Reference proteome</keyword>
<evidence type="ECO:0000256" key="9">
    <source>
        <dbReference type="RuleBase" id="RU000461"/>
    </source>
</evidence>
<dbReference type="Pfam" id="PF00067">
    <property type="entry name" value="p450"/>
    <property type="match status" value="1"/>
</dbReference>
<dbReference type="InterPro" id="IPR036396">
    <property type="entry name" value="Cyt_P450_sf"/>
</dbReference>
<dbReference type="PROSITE" id="PS00086">
    <property type="entry name" value="CYTOCHROME_P450"/>
    <property type="match status" value="1"/>
</dbReference>
<dbReference type="Gene3D" id="1.10.630.10">
    <property type="entry name" value="Cytochrome P450"/>
    <property type="match status" value="1"/>
</dbReference>
<evidence type="ECO:0000256" key="2">
    <source>
        <dbReference type="ARBA" id="ARBA00010617"/>
    </source>
</evidence>
<evidence type="ECO:0000313" key="11">
    <source>
        <dbReference type="EMBL" id="GAA0174979.1"/>
    </source>
</evidence>
<dbReference type="InterPro" id="IPR017972">
    <property type="entry name" value="Cyt_P450_CS"/>
</dbReference>
<dbReference type="PANTHER" id="PTHR47946:SF1">
    <property type="entry name" value="CYTOCHROME P450 78A3"/>
    <property type="match status" value="1"/>
</dbReference>
<evidence type="ECO:0000256" key="10">
    <source>
        <dbReference type="SAM" id="Phobius"/>
    </source>
</evidence>
<dbReference type="PANTHER" id="PTHR47946">
    <property type="entry name" value="CYTOCHROME P450 78A7-RELATED"/>
    <property type="match status" value="1"/>
</dbReference>